<reference evidence="2" key="1">
    <citation type="submission" date="2018-06" db="EMBL/GenBank/DDBJ databases">
        <authorList>
            <person name="Zhirakovskaya E."/>
        </authorList>
    </citation>
    <scope>NUCLEOTIDE SEQUENCE</scope>
</reference>
<dbReference type="EMBL" id="UOEP01000189">
    <property type="protein sequence ID" value="VAW23193.1"/>
    <property type="molecule type" value="Genomic_DNA"/>
</dbReference>
<protein>
    <recommendedName>
        <fullName evidence="1">DUF559 domain-containing protein</fullName>
    </recommendedName>
</protein>
<dbReference type="CDD" id="cd01038">
    <property type="entry name" value="Endonuclease_DUF559"/>
    <property type="match status" value="1"/>
</dbReference>
<feature type="domain" description="DUF559" evidence="1">
    <location>
        <begin position="32"/>
        <end position="138"/>
    </location>
</feature>
<dbReference type="PANTHER" id="PTHR38590:SF1">
    <property type="entry name" value="BLL0828 PROTEIN"/>
    <property type="match status" value="1"/>
</dbReference>
<dbReference type="AlphaFoldDB" id="A0A3B0U474"/>
<sequence>MVRVPLGEGGFRGIGLRKKYTTMPNKTYYNRNLKEYARKLRKEGTKGEAILWKHLLRAKQTGWQFNRQFPIGNYIVDFICRKLKLIIEIDGSSHLTKGEEDFERQNYLGDLGYRVLRFSESEVIYRMDDVAADIQHAIHCLSGDE</sequence>
<dbReference type="Gene3D" id="3.40.960.10">
    <property type="entry name" value="VSR Endonuclease"/>
    <property type="match status" value="1"/>
</dbReference>
<dbReference type="SUPFAM" id="SSF52980">
    <property type="entry name" value="Restriction endonuclease-like"/>
    <property type="match status" value="1"/>
</dbReference>
<dbReference type="PANTHER" id="PTHR38590">
    <property type="entry name" value="BLL0828 PROTEIN"/>
    <property type="match status" value="1"/>
</dbReference>
<dbReference type="InterPro" id="IPR011335">
    <property type="entry name" value="Restrct_endonuc-II-like"/>
</dbReference>
<evidence type="ECO:0000313" key="2">
    <source>
        <dbReference type="EMBL" id="VAW23193.1"/>
    </source>
</evidence>
<evidence type="ECO:0000259" key="1">
    <source>
        <dbReference type="Pfam" id="PF04480"/>
    </source>
</evidence>
<accession>A0A3B0U474</accession>
<dbReference type="Pfam" id="PF04480">
    <property type="entry name" value="DUF559"/>
    <property type="match status" value="1"/>
</dbReference>
<name>A0A3B0U474_9ZZZZ</name>
<gene>
    <name evidence="2" type="ORF">MNBD_BACTEROID01-1866</name>
</gene>
<dbReference type="InterPro" id="IPR047216">
    <property type="entry name" value="Endonuclease_DUF559_bact"/>
</dbReference>
<dbReference type="InterPro" id="IPR007569">
    <property type="entry name" value="DUF559"/>
</dbReference>
<proteinExistence type="predicted"/>
<organism evidence="2">
    <name type="scientific">hydrothermal vent metagenome</name>
    <dbReference type="NCBI Taxonomy" id="652676"/>
    <lineage>
        <taxon>unclassified sequences</taxon>
        <taxon>metagenomes</taxon>
        <taxon>ecological metagenomes</taxon>
    </lineage>
</organism>